<keyword evidence="1" id="KW-0472">Membrane</keyword>
<evidence type="ECO:0000256" key="1">
    <source>
        <dbReference type="SAM" id="Phobius"/>
    </source>
</evidence>
<evidence type="ECO:0000313" key="3">
    <source>
        <dbReference type="Proteomes" id="UP000480350"/>
    </source>
</evidence>
<gene>
    <name evidence="2" type="ORF">GQ651_01820</name>
</gene>
<dbReference type="Proteomes" id="UP000480350">
    <property type="component" value="Unassembled WGS sequence"/>
</dbReference>
<sequence>MGRATVLEQYQRLEAEGVWRPEPEAQRRDVIVSIGEATLTISDLNERVLTHWSLPAVERMNPGTRPALYRPGEDAEESLEIADAQMIDALAKVSRAIRRGQARPGRLRAGIVGVVSILILALVVFWLPGALTRYAASIIPDAARASIGQDVLAHVARVAGAPCADQSGRQSLAVLENRLFPDTTRRLVIVRSALTGAARIPGGILLAGHELVEDHETPLALSTALLSAELASVREDPIERLLDVAGIRASLRLLTTGHLSDEDLAAYAADLIARPGPAPAPGALRAILSARSVSEDASPTILADGDWIALQQICES</sequence>
<accession>A0A7C9MI14</accession>
<feature type="transmembrane region" description="Helical" evidence="1">
    <location>
        <begin position="107"/>
        <end position="127"/>
    </location>
</feature>
<keyword evidence="1" id="KW-0812">Transmembrane</keyword>
<dbReference type="EMBL" id="WUPT01000001">
    <property type="protein sequence ID" value="MXQ06575.1"/>
    <property type="molecule type" value="Genomic_DNA"/>
</dbReference>
<evidence type="ECO:0000313" key="2">
    <source>
        <dbReference type="EMBL" id="MXQ06575.1"/>
    </source>
</evidence>
<keyword evidence="1" id="KW-1133">Transmembrane helix</keyword>
<reference evidence="2 3" key="1">
    <citation type="submission" date="2019-12" db="EMBL/GenBank/DDBJ databases">
        <authorList>
            <person name="Lee S.D."/>
        </authorList>
    </citation>
    <scope>NUCLEOTIDE SEQUENCE [LARGE SCALE GENOMIC DNA]</scope>
    <source>
        <strain evidence="2 3">GH1-50</strain>
    </source>
</reference>
<proteinExistence type="predicted"/>
<name>A0A7C9MI14_9RHOB</name>
<reference evidence="2 3" key="2">
    <citation type="submission" date="2020-03" db="EMBL/GenBank/DDBJ databases">
        <title>Kangsaoukella pontilimi gen. nov., sp. nov., a new member of the family Rhodobacteraceae isolated from a tidal mudflat.</title>
        <authorList>
            <person name="Kim I.S."/>
        </authorList>
    </citation>
    <scope>NUCLEOTIDE SEQUENCE [LARGE SCALE GENOMIC DNA]</scope>
    <source>
        <strain evidence="2 3">GH1-50</strain>
    </source>
</reference>
<dbReference type="RefSeq" id="WP_160762505.1">
    <property type="nucleotide sequence ID" value="NZ_WUPT01000001.1"/>
</dbReference>
<dbReference type="AlphaFoldDB" id="A0A7C9MI14"/>
<organism evidence="2 3">
    <name type="scientific">Kangsaoukella pontilimi</name>
    <dbReference type="NCBI Taxonomy" id="2691042"/>
    <lineage>
        <taxon>Bacteria</taxon>
        <taxon>Pseudomonadati</taxon>
        <taxon>Pseudomonadota</taxon>
        <taxon>Alphaproteobacteria</taxon>
        <taxon>Rhodobacterales</taxon>
        <taxon>Paracoccaceae</taxon>
        <taxon>Kangsaoukella</taxon>
    </lineage>
</organism>
<comment type="caution">
    <text evidence="2">The sequence shown here is derived from an EMBL/GenBank/DDBJ whole genome shotgun (WGS) entry which is preliminary data.</text>
</comment>
<protein>
    <submittedName>
        <fullName evidence="2">Uncharacterized protein</fullName>
    </submittedName>
</protein>
<keyword evidence="3" id="KW-1185">Reference proteome</keyword>